<gene>
    <name evidence="1" type="ORF">EXN66_Car010178</name>
</gene>
<evidence type="ECO:0000313" key="1">
    <source>
        <dbReference type="EMBL" id="KAF3694502.1"/>
    </source>
</evidence>
<proteinExistence type="predicted"/>
<evidence type="ECO:0000313" key="2">
    <source>
        <dbReference type="Proteomes" id="UP000503349"/>
    </source>
</evidence>
<dbReference type="EMBL" id="CM015721">
    <property type="protein sequence ID" value="KAF3694502.1"/>
    <property type="molecule type" value="Genomic_DNA"/>
</dbReference>
<protein>
    <submittedName>
        <fullName evidence="1">Uncharacterized protein</fullName>
    </submittedName>
</protein>
<reference evidence="2" key="2">
    <citation type="submission" date="2019-02" db="EMBL/GenBank/DDBJ databases">
        <title>Opniocepnalus argus Var Kimnra genome.</title>
        <authorList>
            <person name="Zhou C."/>
            <person name="Xiao S."/>
        </authorList>
    </citation>
    <scope>NUCLEOTIDE SEQUENCE [LARGE SCALE GENOMIC DNA]</scope>
</reference>
<dbReference type="Proteomes" id="UP000503349">
    <property type="component" value="Chromosome 10"/>
</dbReference>
<accession>A0A6G1PW69</accession>
<organism evidence="1 2">
    <name type="scientific">Channa argus</name>
    <name type="common">Northern snakehead</name>
    <name type="synonym">Ophicephalus argus</name>
    <dbReference type="NCBI Taxonomy" id="215402"/>
    <lineage>
        <taxon>Eukaryota</taxon>
        <taxon>Metazoa</taxon>
        <taxon>Chordata</taxon>
        <taxon>Craniata</taxon>
        <taxon>Vertebrata</taxon>
        <taxon>Euteleostomi</taxon>
        <taxon>Actinopterygii</taxon>
        <taxon>Neopterygii</taxon>
        <taxon>Teleostei</taxon>
        <taxon>Neoteleostei</taxon>
        <taxon>Acanthomorphata</taxon>
        <taxon>Anabantaria</taxon>
        <taxon>Anabantiformes</taxon>
        <taxon>Channoidei</taxon>
        <taxon>Channidae</taxon>
        <taxon>Channa</taxon>
    </lineage>
</organism>
<name>A0A6G1PW69_CHAAH</name>
<keyword evidence="2" id="KW-1185">Reference proteome</keyword>
<dbReference type="AlphaFoldDB" id="A0A6G1PW69"/>
<sequence length="54" mass="6253">MLKVTVAKREDNMKLANITARFTHRSSMAPFVGRHNRVRCFCDENTLLKKSESN</sequence>
<reference evidence="1 2" key="1">
    <citation type="submission" date="2019-02" db="EMBL/GenBank/DDBJ databases">
        <title>Opniocepnalus argus genome.</title>
        <authorList>
            <person name="Zhou C."/>
            <person name="Xiao S."/>
        </authorList>
    </citation>
    <scope>NUCLEOTIDE SEQUENCE [LARGE SCALE GENOMIC DNA]</scope>
    <source>
        <strain evidence="1">OARG1902GOOAL</strain>
        <tissue evidence="1">Muscle</tissue>
    </source>
</reference>